<reference evidence="2 3" key="2">
    <citation type="journal article" date="2000" name="Proc. Natl. Acad. Sci. U.S.A.">
        <title>Archaeal adaptation to higher temperatures revealed by genomic sequence of Thermoplasma volcanium.</title>
        <authorList>
            <person name="Kawashima T."/>
            <person name="Amano N."/>
            <person name="Koike H."/>
            <person name="Makino S."/>
            <person name="Higuchi S."/>
            <person name="Kawashima-Ohya Y."/>
            <person name="Watanabe K."/>
            <person name="Yamazaki M."/>
            <person name="Kanehori K."/>
            <person name="Kawamoto T."/>
            <person name="Nunoshiba T."/>
            <person name="Yamamoto Y."/>
            <person name="Aramaki H."/>
            <person name="Makino K."/>
            <person name="Suzuki M."/>
        </authorList>
    </citation>
    <scope>NUCLEOTIDE SEQUENCE [LARGE SCALE GENOMIC DNA]</scope>
    <source>
        <strain evidence="3">ATCC 51530 / DSM 4299 / JCM 9571 / NBRC 15438 / GSS1</strain>
    </source>
</reference>
<dbReference type="STRING" id="273116.gene:9381212"/>
<dbReference type="AlphaFoldDB" id="Q97BM2"/>
<dbReference type="GeneID" id="1440949"/>
<keyword evidence="3" id="KW-1185">Reference proteome</keyword>
<protein>
    <submittedName>
        <fullName evidence="2">TVG0422635 protein</fullName>
    </submittedName>
</protein>
<dbReference type="Proteomes" id="UP000001017">
    <property type="component" value="Chromosome"/>
</dbReference>
<keyword evidence="1" id="KW-0472">Membrane</keyword>
<evidence type="ECO:0000256" key="1">
    <source>
        <dbReference type="SAM" id="Phobius"/>
    </source>
</evidence>
<keyword evidence="1" id="KW-1133">Transmembrane helix</keyword>
<dbReference type="EMBL" id="BA000011">
    <property type="protein sequence ID" value="BAB59575.1"/>
    <property type="molecule type" value="Genomic_DNA"/>
</dbReference>
<dbReference type="eggNOG" id="arCOG03681">
    <property type="taxonomic scope" value="Archaea"/>
</dbReference>
<name>Q97BM2_THEVO</name>
<accession>Q97BM2</accession>
<dbReference type="KEGG" id="tvo:TVG0422635"/>
<reference evidence="2 3" key="1">
    <citation type="journal article" date="1999" name="Proc. Jpn. Acad.">
        <title>Determination of the complete genomic DNA sequence of Thermoplasma volvanium GSS1.</title>
        <authorList>
            <person name="Kawashima T."/>
            <person name="Yamamoto Y."/>
            <person name="Aramaki H."/>
            <person name="Nunoshiba T."/>
            <person name="Kawamoto T."/>
            <person name="Watanabe K."/>
            <person name="Yamazaki M."/>
            <person name="Kanehori K."/>
            <person name="Amano N."/>
            <person name="Ohya Y."/>
            <person name="Makino K."/>
            <person name="Suzuki M."/>
        </authorList>
    </citation>
    <scope>NUCLEOTIDE SEQUENCE [LARGE SCALE GENOMIC DNA]</scope>
    <source>
        <strain evidence="3">ATCC 51530 / DSM 4299 / JCM 9571 / NBRC 15438 / GSS1</strain>
    </source>
</reference>
<keyword evidence="1" id="KW-0812">Transmembrane</keyword>
<dbReference type="PaxDb" id="273116-14324648"/>
<organism evidence="2 3">
    <name type="scientific">Thermoplasma volcanium (strain ATCC 51530 / DSM 4299 / JCM 9571 / NBRC 15438 / GSS1)</name>
    <dbReference type="NCBI Taxonomy" id="273116"/>
    <lineage>
        <taxon>Archaea</taxon>
        <taxon>Methanobacteriati</taxon>
        <taxon>Thermoplasmatota</taxon>
        <taxon>Thermoplasmata</taxon>
        <taxon>Thermoplasmatales</taxon>
        <taxon>Thermoplasmataceae</taxon>
        <taxon>Thermoplasma</taxon>
    </lineage>
</organism>
<dbReference type="HOGENOM" id="CLU_2010200_0_0_2"/>
<dbReference type="OrthoDB" id="12193at2157"/>
<gene>
    <name evidence="2" type="ORF">TVG0422635</name>
</gene>
<dbReference type="RefSeq" id="WP_010916691.1">
    <property type="nucleotide sequence ID" value="NC_002689.2"/>
</dbReference>
<proteinExistence type="predicted"/>
<evidence type="ECO:0000313" key="3">
    <source>
        <dbReference type="Proteomes" id="UP000001017"/>
    </source>
</evidence>
<feature type="transmembrane region" description="Helical" evidence="1">
    <location>
        <begin position="98"/>
        <end position="117"/>
    </location>
</feature>
<evidence type="ECO:0000313" key="2">
    <source>
        <dbReference type="EMBL" id="BAB59575.1"/>
    </source>
</evidence>
<sequence length="121" mass="13834">MGYEEGEFWHGIALKVLYEGSKTVYKKDPVYGNVPAIERSAVFRRSIGEPKGQIADWRCTFPGDPRSVHAVEYIDRYEIHVDKFDPSKHPLKHVVYDAPSVGLFILPLTIIAALFLARKRF</sequence>